<dbReference type="EC" id="2.1.1.72" evidence="2"/>
<sequence>MSQLTTTQLWSSQFGLATAPLFDGAEAAPSGEHAVLLDGGSGTFALSSSDDELWRDTSPAAWAWSSDIPHHVTVTPTKVAVVRWDKPTEPRVFDRDSVDRGLDRFYAYLNDDRLRSNKTVVDHLLGFFRRIRALSHEAGVEDIRTTDVFATALAFLIAREDASERPAFYGLSGDGPTLFSRLDSSGLAAAVTEIEQATGSLSLLELYPALAIRHAGGQLFQEAHFELLRGGTGFDLFGLIGAPEVKPTSRGGTHFTPPALARSLVEQVFNTLPDLAQRSELTLGDPSCGSGAFLHEAYRALRRMNFQGRLTLVGSDISSAAIAMARFVLSAAKRDWEPKGGVELKLSVGDALGDLGMPHHADVIVMNPPFIAFGAQTPEQREQLRDATDASASRGDYSMAFVVRALEAVKEGGVVGTLFPSSLLSLKAAGSWRERLLDLGQVRLLGSIGDFGLFTHALVQVACSVIQKSKKSPSSEFVALVTENESNATSNALRYLRKLNGKAPSNAVIEEGWNLFPVPVSTLRGRPTWRLPTPSTERILRDLKDSLLPSISDLFDVAQGVQTGLNEVLLLTLDEWRTLPNKERGFFRLATMSDSIQNAHFFKPYRVFFPHGPSGPLFTREQELERAVPTYFAKYLGPNRERLERRASIVRARRADWWGLMHPRAYAFDKTPRIISKFFAAEGGFAADLEAEYIPVMGHVWMPKAVLVDDDPQQLSTSDILSAYTALFNSPVFIKLLSLYSPHVAGGQYDVSSRHVGPIPIPNLRELSVASRQGKLVRGLAANGKSIDLADPVWRTRTAQLVTELYGTPGLANI</sequence>
<dbReference type="GO" id="GO:0032259">
    <property type="term" value="P:methylation"/>
    <property type="evidence" value="ECO:0007669"/>
    <property type="project" value="UniProtKB-KW"/>
</dbReference>
<protein>
    <recommendedName>
        <fullName evidence="2">site-specific DNA-methyltransferase (adenine-specific)</fullName>
        <ecNumber evidence="2">2.1.1.72</ecNumber>
    </recommendedName>
</protein>
<proteinExistence type="inferred from homology"/>
<evidence type="ECO:0000256" key="7">
    <source>
        <dbReference type="ARBA" id="ARBA00047942"/>
    </source>
</evidence>
<dbReference type="RefSeq" id="WP_195801395.1">
    <property type="nucleotide sequence ID" value="NZ_CP061379.1"/>
</dbReference>
<dbReference type="PANTHER" id="PTHR33841:SF5">
    <property type="entry name" value="DNA METHYLASE (MODIFICATION METHYLASE) (METHYLTRANSFERASE)-RELATED"/>
    <property type="match status" value="1"/>
</dbReference>
<keyword evidence="5" id="KW-0949">S-adenosyl-L-methionine</keyword>
<comment type="catalytic activity">
    <reaction evidence="7">
        <text>a 2'-deoxyadenosine in DNA + S-adenosyl-L-methionine = an N(6)-methyl-2'-deoxyadenosine in DNA + S-adenosyl-L-homocysteine + H(+)</text>
        <dbReference type="Rhea" id="RHEA:15197"/>
        <dbReference type="Rhea" id="RHEA-COMP:12418"/>
        <dbReference type="Rhea" id="RHEA-COMP:12419"/>
        <dbReference type="ChEBI" id="CHEBI:15378"/>
        <dbReference type="ChEBI" id="CHEBI:57856"/>
        <dbReference type="ChEBI" id="CHEBI:59789"/>
        <dbReference type="ChEBI" id="CHEBI:90615"/>
        <dbReference type="ChEBI" id="CHEBI:90616"/>
        <dbReference type="EC" id="2.1.1.72"/>
    </reaction>
</comment>
<evidence type="ECO:0000256" key="5">
    <source>
        <dbReference type="ARBA" id="ARBA00022691"/>
    </source>
</evidence>
<evidence type="ECO:0000256" key="1">
    <source>
        <dbReference type="ARBA" id="ARBA00006594"/>
    </source>
</evidence>
<evidence type="ECO:0000256" key="4">
    <source>
        <dbReference type="ARBA" id="ARBA00022679"/>
    </source>
</evidence>
<keyword evidence="10" id="KW-1185">Reference proteome</keyword>
<dbReference type="Gene3D" id="3.40.50.150">
    <property type="entry name" value="Vaccinia Virus protein VP39"/>
    <property type="match status" value="1"/>
</dbReference>
<comment type="similarity">
    <text evidence="1">Belongs to the N(4)/N(6)-methyltransferase family.</text>
</comment>
<feature type="domain" description="DNA methylase adenine-specific" evidence="8">
    <location>
        <begin position="249"/>
        <end position="487"/>
    </location>
</feature>
<gene>
    <name evidence="9" type="ORF">IC761_00590</name>
</gene>
<keyword evidence="4" id="KW-0808">Transferase</keyword>
<evidence type="ECO:0000313" key="9">
    <source>
        <dbReference type="EMBL" id="QPF91838.1"/>
    </source>
</evidence>
<keyword evidence="6" id="KW-0680">Restriction system</keyword>
<dbReference type="KEGG" id="bcou:IC761_00590"/>
<dbReference type="PRINTS" id="PR00507">
    <property type="entry name" value="N12N6MTFRASE"/>
</dbReference>
<name>A0A7S9D602_9BRAD</name>
<reference evidence="9 10" key="1">
    <citation type="submission" date="2020-09" db="EMBL/GenBank/DDBJ databases">
        <title>Complete genomes of bradyrhizobia occurring on native shrubby legumes in Australia.</title>
        <authorList>
            <person name="Lafay B."/>
        </authorList>
    </citation>
    <scope>NUCLEOTIDE SEQUENCE [LARGE SCALE GENOMIC DNA]</scope>
    <source>
        <strain evidence="9 10">BDV5040</strain>
    </source>
</reference>
<dbReference type="InterPro" id="IPR050953">
    <property type="entry name" value="N4_N6_ade-DNA_methylase"/>
</dbReference>
<dbReference type="GO" id="GO:0003677">
    <property type="term" value="F:DNA binding"/>
    <property type="evidence" value="ECO:0007669"/>
    <property type="project" value="InterPro"/>
</dbReference>
<dbReference type="InterPro" id="IPR029063">
    <property type="entry name" value="SAM-dependent_MTases_sf"/>
</dbReference>
<dbReference type="CDD" id="cd02440">
    <property type="entry name" value="AdoMet_MTases"/>
    <property type="match status" value="1"/>
</dbReference>
<keyword evidence="3 9" id="KW-0489">Methyltransferase</keyword>
<dbReference type="GO" id="GO:0008170">
    <property type="term" value="F:N-methyltransferase activity"/>
    <property type="evidence" value="ECO:0007669"/>
    <property type="project" value="InterPro"/>
</dbReference>
<evidence type="ECO:0000313" key="10">
    <source>
        <dbReference type="Proteomes" id="UP000594621"/>
    </source>
</evidence>
<evidence type="ECO:0000256" key="6">
    <source>
        <dbReference type="ARBA" id="ARBA00022747"/>
    </source>
</evidence>
<evidence type="ECO:0000259" key="8">
    <source>
        <dbReference type="Pfam" id="PF02384"/>
    </source>
</evidence>
<evidence type="ECO:0000256" key="3">
    <source>
        <dbReference type="ARBA" id="ARBA00022603"/>
    </source>
</evidence>
<dbReference type="Pfam" id="PF02384">
    <property type="entry name" value="N6_Mtase"/>
    <property type="match status" value="1"/>
</dbReference>
<dbReference type="SUPFAM" id="SSF53335">
    <property type="entry name" value="S-adenosyl-L-methionine-dependent methyltransferases"/>
    <property type="match status" value="1"/>
</dbReference>
<dbReference type="GO" id="GO:0009307">
    <property type="term" value="P:DNA restriction-modification system"/>
    <property type="evidence" value="ECO:0007669"/>
    <property type="project" value="UniProtKB-KW"/>
</dbReference>
<dbReference type="PANTHER" id="PTHR33841">
    <property type="entry name" value="DNA METHYLTRANSFERASE YEEA-RELATED"/>
    <property type="match status" value="1"/>
</dbReference>
<dbReference type="GO" id="GO:0009007">
    <property type="term" value="F:site-specific DNA-methyltransferase (adenine-specific) activity"/>
    <property type="evidence" value="ECO:0007669"/>
    <property type="project" value="UniProtKB-EC"/>
</dbReference>
<dbReference type="InterPro" id="IPR002052">
    <property type="entry name" value="DNA_methylase_N6_adenine_CS"/>
</dbReference>
<dbReference type="AlphaFoldDB" id="A0A7S9D602"/>
<dbReference type="InterPro" id="IPR003356">
    <property type="entry name" value="DNA_methylase_A-5"/>
</dbReference>
<evidence type="ECO:0000256" key="2">
    <source>
        <dbReference type="ARBA" id="ARBA00011900"/>
    </source>
</evidence>
<dbReference type="Proteomes" id="UP000594621">
    <property type="component" value="Chromosome"/>
</dbReference>
<accession>A0A7S9D602</accession>
<dbReference type="PROSITE" id="PS00092">
    <property type="entry name" value="N6_MTASE"/>
    <property type="match status" value="1"/>
</dbReference>
<dbReference type="EMBL" id="CP061379">
    <property type="protein sequence ID" value="QPF91838.1"/>
    <property type="molecule type" value="Genomic_DNA"/>
</dbReference>
<organism evidence="9 10">
    <name type="scientific">Bradyrhizobium commune</name>
    <dbReference type="NCBI Taxonomy" id="83627"/>
    <lineage>
        <taxon>Bacteria</taxon>
        <taxon>Pseudomonadati</taxon>
        <taxon>Pseudomonadota</taxon>
        <taxon>Alphaproteobacteria</taxon>
        <taxon>Hyphomicrobiales</taxon>
        <taxon>Nitrobacteraceae</taxon>
        <taxon>Bradyrhizobium</taxon>
    </lineage>
</organism>